<gene>
    <name evidence="2" type="ORF">PSON_ATCC_30995.1.T0230050</name>
</gene>
<keyword evidence="3" id="KW-1185">Reference proteome</keyword>
<accession>A0A8S1LMD2</accession>
<evidence type="ECO:0000256" key="1">
    <source>
        <dbReference type="SAM" id="SignalP"/>
    </source>
</evidence>
<organism evidence="2 3">
    <name type="scientific">Paramecium sonneborni</name>
    <dbReference type="NCBI Taxonomy" id="65129"/>
    <lineage>
        <taxon>Eukaryota</taxon>
        <taxon>Sar</taxon>
        <taxon>Alveolata</taxon>
        <taxon>Ciliophora</taxon>
        <taxon>Intramacronucleata</taxon>
        <taxon>Oligohymenophorea</taxon>
        <taxon>Peniculida</taxon>
        <taxon>Parameciidae</taxon>
        <taxon>Paramecium</taxon>
    </lineage>
</organism>
<evidence type="ECO:0008006" key="4">
    <source>
        <dbReference type="Google" id="ProtNLM"/>
    </source>
</evidence>
<dbReference type="EMBL" id="CAJJDN010000023">
    <property type="protein sequence ID" value="CAD8067462.1"/>
    <property type="molecule type" value="Genomic_DNA"/>
</dbReference>
<dbReference type="AlphaFoldDB" id="A0A8S1LMD2"/>
<protein>
    <recommendedName>
        <fullName evidence="4">DUF4390 domain-containing protein</fullName>
    </recommendedName>
</protein>
<dbReference type="OrthoDB" id="297034at2759"/>
<sequence>MLFYQIFIIFSIILSSLSVQIPIEEVELIAHKESGFKLTNSKILINRNDKIKGLIDDDDINFLHLEIYNVKVEQAKKKFVSTLEQFWNDARLIPIRIRNQLELIDIVFKKPKSAQIEVNELKNNIWSILIYLKERSDVMEIKFKIPENHHNDEFMRLRVLLDFI</sequence>
<keyword evidence="1" id="KW-0732">Signal</keyword>
<proteinExistence type="predicted"/>
<evidence type="ECO:0000313" key="2">
    <source>
        <dbReference type="EMBL" id="CAD8067462.1"/>
    </source>
</evidence>
<reference evidence="2" key="1">
    <citation type="submission" date="2021-01" db="EMBL/GenBank/DDBJ databases">
        <authorList>
            <consortium name="Genoscope - CEA"/>
            <person name="William W."/>
        </authorList>
    </citation>
    <scope>NUCLEOTIDE SEQUENCE</scope>
</reference>
<name>A0A8S1LMD2_9CILI</name>
<feature type="chain" id="PRO_5035749639" description="DUF4390 domain-containing protein" evidence="1">
    <location>
        <begin position="19"/>
        <end position="164"/>
    </location>
</feature>
<evidence type="ECO:0000313" key="3">
    <source>
        <dbReference type="Proteomes" id="UP000692954"/>
    </source>
</evidence>
<dbReference type="Proteomes" id="UP000692954">
    <property type="component" value="Unassembled WGS sequence"/>
</dbReference>
<comment type="caution">
    <text evidence="2">The sequence shown here is derived from an EMBL/GenBank/DDBJ whole genome shotgun (WGS) entry which is preliminary data.</text>
</comment>
<feature type="signal peptide" evidence="1">
    <location>
        <begin position="1"/>
        <end position="18"/>
    </location>
</feature>